<evidence type="ECO:0000256" key="4">
    <source>
        <dbReference type="ARBA" id="ARBA00005366"/>
    </source>
</evidence>
<dbReference type="Proteomes" id="UP001202479">
    <property type="component" value="Unassembled WGS sequence"/>
</dbReference>
<keyword evidence="13" id="KW-0206">Cytoskeleton</keyword>
<evidence type="ECO:0000256" key="19">
    <source>
        <dbReference type="SAM" id="MobiDB-lite"/>
    </source>
</evidence>
<dbReference type="GeneID" id="73379127"/>
<feature type="region of interest" description="Disordered" evidence="19">
    <location>
        <begin position="145"/>
        <end position="184"/>
    </location>
</feature>
<dbReference type="PANTHER" id="PTHR28216:SF1">
    <property type="entry name" value="DASH COMPLEX SUBUNIT DUO1"/>
    <property type="match status" value="1"/>
</dbReference>
<dbReference type="GO" id="GO:0007059">
    <property type="term" value="P:chromosome segregation"/>
    <property type="evidence" value="ECO:0007669"/>
    <property type="project" value="UniProtKB-KW"/>
</dbReference>
<feature type="compositionally biased region" description="Basic and acidic residues" evidence="19">
    <location>
        <begin position="145"/>
        <end position="162"/>
    </location>
</feature>
<evidence type="ECO:0000256" key="11">
    <source>
        <dbReference type="ARBA" id="ARBA00022838"/>
    </source>
</evidence>
<keyword evidence="9" id="KW-0498">Mitosis</keyword>
<dbReference type="GO" id="GO:0072686">
    <property type="term" value="C:mitotic spindle"/>
    <property type="evidence" value="ECO:0007669"/>
    <property type="project" value="InterPro"/>
</dbReference>
<evidence type="ECO:0000256" key="12">
    <source>
        <dbReference type="ARBA" id="ARBA00023054"/>
    </source>
</evidence>
<reference evidence="20" key="1">
    <citation type="journal article" date="2022" name="DNA Res.">
        <title>Genome analysis of five recently described species of the CUG-Ser clade uncovers Candida theae as a new hybrid lineage with pathogenic potential in the Candida parapsilosis species complex.</title>
        <authorList>
            <person name="Mixao V."/>
            <person name="Del Olmo V."/>
            <person name="Hegedusova E."/>
            <person name="Saus E."/>
            <person name="Pryszcz L."/>
            <person name="Cillingova A."/>
            <person name="Nosek J."/>
            <person name="Gabaldon T."/>
        </authorList>
    </citation>
    <scope>NUCLEOTIDE SEQUENCE</scope>
    <source>
        <strain evidence="20">CBS 10844</strain>
    </source>
</reference>
<proteinExistence type="inferred from homology"/>
<evidence type="ECO:0000256" key="2">
    <source>
        <dbReference type="ARBA" id="ARBA00004186"/>
    </source>
</evidence>
<keyword evidence="7" id="KW-0132">Cell division</keyword>
<dbReference type="EMBL" id="JAHUZD010000028">
    <property type="protein sequence ID" value="KAI3405492.2"/>
    <property type="molecule type" value="Genomic_DNA"/>
</dbReference>
<dbReference type="GO" id="GO:0005874">
    <property type="term" value="C:microtubule"/>
    <property type="evidence" value="ECO:0007669"/>
    <property type="project" value="UniProtKB-KW"/>
</dbReference>
<feature type="compositionally biased region" description="Basic and acidic residues" evidence="19">
    <location>
        <begin position="94"/>
        <end position="104"/>
    </location>
</feature>
<comment type="caution">
    <text evidence="20">The sequence shown here is derived from an EMBL/GenBank/DDBJ whole genome shotgun (WGS) entry which is preliminary data.</text>
</comment>
<evidence type="ECO:0000256" key="7">
    <source>
        <dbReference type="ARBA" id="ARBA00022618"/>
    </source>
</evidence>
<keyword evidence="8" id="KW-0493">Microtubule</keyword>
<feature type="region of interest" description="Disordered" evidence="19">
    <location>
        <begin position="90"/>
        <end position="118"/>
    </location>
</feature>
<dbReference type="InterPro" id="IPR013960">
    <property type="entry name" value="DASH_Duo1"/>
</dbReference>
<keyword evidence="6" id="KW-0963">Cytoplasm</keyword>
<sequence>MASPSKIPITGEMHQTQPVTTRETALEKELQHLTRINSTLCLLHDSIFKISQDMDKLNKATSNTMEMMSKWTKIIQQANFTHEMIDNKQWNPSKQEKQEQERINQSENTNDDDDDDEEDKQLRILARKLIALESENMILNRSLEREVSEKRDRWNKAEEMANKRKRELGLLNTAGDSSRRKLNG</sequence>
<evidence type="ECO:0000256" key="14">
    <source>
        <dbReference type="ARBA" id="ARBA00023242"/>
    </source>
</evidence>
<keyword evidence="12" id="KW-0175">Coiled coil</keyword>
<evidence type="ECO:0000313" key="21">
    <source>
        <dbReference type="Proteomes" id="UP001202479"/>
    </source>
</evidence>
<gene>
    <name evidence="20" type="ORF">KGF56_001510</name>
</gene>
<evidence type="ECO:0000256" key="9">
    <source>
        <dbReference type="ARBA" id="ARBA00022776"/>
    </source>
</evidence>
<comment type="similarity">
    <text evidence="4">Belongs to the DASH complex DUO1 family.</text>
</comment>
<dbReference type="GO" id="GO:0051301">
    <property type="term" value="P:cell division"/>
    <property type="evidence" value="ECO:0007669"/>
    <property type="project" value="UniProtKB-KW"/>
</dbReference>
<evidence type="ECO:0000256" key="13">
    <source>
        <dbReference type="ARBA" id="ARBA00023212"/>
    </source>
</evidence>
<accession>A0AAI9SZ84</accession>
<evidence type="ECO:0000256" key="18">
    <source>
        <dbReference type="ARBA" id="ARBA00044358"/>
    </source>
</evidence>
<keyword evidence="5" id="KW-0158">Chromosome</keyword>
<evidence type="ECO:0000256" key="17">
    <source>
        <dbReference type="ARBA" id="ARBA00044152"/>
    </source>
</evidence>
<keyword evidence="10" id="KW-0159">Chromosome partition</keyword>
<dbReference type="PANTHER" id="PTHR28216">
    <property type="entry name" value="DASH COMPLEX SUBUNIT DUO1"/>
    <property type="match status" value="1"/>
</dbReference>
<dbReference type="AlphaFoldDB" id="A0AAI9SZ84"/>
<comment type="subcellular location">
    <subcellularLocation>
        <location evidence="3">Chromosome</location>
        <location evidence="3">Centromere</location>
        <location evidence="3">Kinetochore</location>
    </subcellularLocation>
    <subcellularLocation>
        <location evidence="2">Cytoplasm</location>
        <location evidence="2">Cytoskeleton</location>
        <location evidence="2">Spindle</location>
    </subcellularLocation>
    <subcellularLocation>
        <location evidence="1">Nucleus</location>
    </subcellularLocation>
</comment>
<dbReference type="GO" id="GO:0000278">
    <property type="term" value="P:mitotic cell cycle"/>
    <property type="evidence" value="ECO:0007669"/>
    <property type="project" value="InterPro"/>
</dbReference>
<organism evidence="20 21">
    <name type="scientific">Candida oxycetoniae</name>
    <dbReference type="NCBI Taxonomy" id="497107"/>
    <lineage>
        <taxon>Eukaryota</taxon>
        <taxon>Fungi</taxon>
        <taxon>Dikarya</taxon>
        <taxon>Ascomycota</taxon>
        <taxon>Saccharomycotina</taxon>
        <taxon>Pichiomycetes</taxon>
        <taxon>Debaryomycetaceae</taxon>
        <taxon>Candida/Lodderomyces clade</taxon>
        <taxon>Candida</taxon>
    </lineage>
</organism>
<evidence type="ECO:0000256" key="15">
    <source>
        <dbReference type="ARBA" id="ARBA00023306"/>
    </source>
</evidence>
<evidence type="ECO:0000256" key="5">
    <source>
        <dbReference type="ARBA" id="ARBA00022454"/>
    </source>
</evidence>
<feature type="compositionally biased region" description="Acidic residues" evidence="19">
    <location>
        <begin position="109"/>
        <end position="118"/>
    </location>
</feature>
<evidence type="ECO:0000256" key="16">
    <source>
        <dbReference type="ARBA" id="ARBA00023328"/>
    </source>
</evidence>
<keyword evidence="11" id="KW-0995">Kinetochore</keyword>
<dbReference type="RefSeq" id="XP_049181237.1">
    <property type="nucleotide sequence ID" value="XM_049322641.1"/>
</dbReference>
<evidence type="ECO:0000256" key="6">
    <source>
        <dbReference type="ARBA" id="ARBA00022490"/>
    </source>
</evidence>
<evidence type="ECO:0000256" key="10">
    <source>
        <dbReference type="ARBA" id="ARBA00022829"/>
    </source>
</evidence>
<evidence type="ECO:0000313" key="20">
    <source>
        <dbReference type="EMBL" id="KAI3405492.2"/>
    </source>
</evidence>
<name>A0AAI9SZ84_9ASCO</name>
<evidence type="ECO:0000256" key="3">
    <source>
        <dbReference type="ARBA" id="ARBA00004629"/>
    </source>
</evidence>
<keyword evidence="16" id="KW-0137">Centromere</keyword>
<protein>
    <recommendedName>
        <fullName evidence="17">DASH complex subunit DUO1</fullName>
    </recommendedName>
    <alternativeName>
        <fullName evidence="18">Outer kinetochore protein DUO1</fullName>
    </alternativeName>
</protein>
<keyword evidence="21" id="KW-1185">Reference proteome</keyword>
<evidence type="ECO:0000256" key="1">
    <source>
        <dbReference type="ARBA" id="ARBA00004123"/>
    </source>
</evidence>
<dbReference type="GO" id="GO:0042729">
    <property type="term" value="C:DASH complex"/>
    <property type="evidence" value="ECO:0007669"/>
    <property type="project" value="InterPro"/>
</dbReference>
<dbReference type="Pfam" id="PF08651">
    <property type="entry name" value="DASH_Duo1"/>
    <property type="match status" value="1"/>
</dbReference>
<evidence type="ECO:0000256" key="8">
    <source>
        <dbReference type="ARBA" id="ARBA00022701"/>
    </source>
</evidence>
<keyword evidence="15" id="KW-0131">Cell cycle</keyword>
<keyword evidence="14" id="KW-0539">Nucleus</keyword>